<dbReference type="Proteomes" id="UP000765509">
    <property type="component" value="Unassembled WGS sequence"/>
</dbReference>
<dbReference type="PANTHER" id="PTHR11439">
    <property type="entry name" value="GAG-POL-RELATED RETROTRANSPOSON"/>
    <property type="match status" value="1"/>
</dbReference>
<keyword evidence="2" id="KW-1185">Reference proteome</keyword>
<organism evidence="1 2">
    <name type="scientific">Austropuccinia psidii MF-1</name>
    <dbReference type="NCBI Taxonomy" id="1389203"/>
    <lineage>
        <taxon>Eukaryota</taxon>
        <taxon>Fungi</taxon>
        <taxon>Dikarya</taxon>
        <taxon>Basidiomycota</taxon>
        <taxon>Pucciniomycotina</taxon>
        <taxon>Pucciniomycetes</taxon>
        <taxon>Pucciniales</taxon>
        <taxon>Sphaerophragmiaceae</taxon>
        <taxon>Austropuccinia</taxon>
    </lineage>
</organism>
<evidence type="ECO:0000313" key="2">
    <source>
        <dbReference type="Proteomes" id="UP000765509"/>
    </source>
</evidence>
<gene>
    <name evidence="1" type="ORF">O181_129476</name>
</gene>
<evidence type="ECO:0008006" key="3">
    <source>
        <dbReference type="Google" id="ProtNLM"/>
    </source>
</evidence>
<sequence>MKDLGKADLLLGIKILHSKSGFSFSQEHYIENIAETFDITNLPPVNTPLKRGLQLTKTSEDEVRAFDKLGLNYKSIIGTLNYISTNTRPDISSAISHVSQFLEQPSLNHWVANLQVLCYLYHTKKLTLNYYNIGRKNIITYSDADWAMHSFSKIR</sequence>
<dbReference type="OrthoDB" id="430476at2759"/>
<dbReference type="AlphaFoldDB" id="A0A9Q3Q8L4"/>
<reference evidence="1" key="1">
    <citation type="submission" date="2021-03" db="EMBL/GenBank/DDBJ databases">
        <title>Draft genome sequence of rust myrtle Austropuccinia psidii MF-1, a brazilian biotype.</title>
        <authorList>
            <person name="Quecine M.C."/>
            <person name="Pachon D.M.R."/>
            <person name="Bonatelli M.L."/>
            <person name="Correr F.H."/>
            <person name="Franceschini L.M."/>
            <person name="Leite T.F."/>
            <person name="Margarido G.R.A."/>
            <person name="Almeida C.A."/>
            <person name="Ferrarezi J.A."/>
            <person name="Labate C.A."/>
        </authorList>
    </citation>
    <scope>NUCLEOTIDE SEQUENCE</scope>
    <source>
        <strain evidence="1">MF-1</strain>
    </source>
</reference>
<accession>A0A9Q3Q8L4</accession>
<dbReference type="EMBL" id="AVOT02135585">
    <property type="protein sequence ID" value="MBW0589761.1"/>
    <property type="molecule type" value="Genomic_DNA"/>
</dbReference>
<name>A0A9Q3Q8L4_9BASI</name>
<proteinExistence type="predicted"/>
<protein>
    <recommendedName>
        <fullName evidence="3">Reverse transcriptase Ty1/copia-type domain-containing protein</fullName>
    </recommendedName>
</protein>
<dbReference type="PANTHER" id="PTHR11439:SF463">
    <property type="entry name" value="REVERSE TRANSCRIPTASE TY1_COPIA-TYPE DOMAIN-CONTAINING PROTEIN"/>
    <property type="match status" value="1"/>
</dbReference>
<comment type="caution">
    <text evidence="1">The sequence shown here is derived from an EMBL/GenBank/DDBJ whole genome shotgun (WGS) entry which is preliminary data.</text>
</comment>
<evidence type="ECO:0000313" key="1">
    <source>
        <dbReference type="EMBL" id="MBW0589761.1"/>
    </source>
</evidence>